<name>D9J0L6_9CAUD</name>
<accession>D9J0L6</accession>
<proteinExistence type="predicted"/>
<dbReference type="GeneID" id="10359105"/>
<keyword evidence="2" id="KW-1185">Reference proteome</keyword>
<dbReference type="Proteomes" id="UP000000331">
    <property type="component" value="Segment"/>
</dbReference>
<evidence type="ECO:0000313" key="1">
    <source>
        <dbReference type="EMBL" id="ADJ53109.1"/>
    </source>
</evidence>
<protein>
    <submittedName>
        <fullName evidence="1">Gp69</fullName>
    </submittedName>
</protein>
<sequence>MDLGSLISLFLLRIEGWLFLCSFSFARLARFFNTHYCVKPHYTLGIGSQYQPIYISKHPRFPDIY</sequence>
<dbReference type="EMBL" id="HM242243">
    <property type="protein sequence ID" value="ADJ53109.1"/>
    <property type="molecule type" value="Genomic_DNA"/>
</dbReference>
<dbReference type="RefSeq" id="YP_004301402.1">
    <property type="nucleotide sequence ID" value="NC_015253.1"/>
</dbReference>
<evidence type="ECO:0000313" key="2">
    <source>
        <dbReference type="Proteomes" id="UP000000331"/>
    </source>
</evidence>
<reference evidence="1 2" key="1">
    <citation type="journal article" date="2010" name="J. Bacteriol.">
        <title>Brochothrix thermosphacta bacteriophages feature heterogeneous and highly mosaic genomes and utilize unique prophage insertion sites.</title>
        <authorList>
            <person name="Kilcher S."/>
            <person name="Loessner M.J."/>
            <person name="Klumpp J."/>
        </authorList>
    </citation>
    <scope>NUCLEOTIDE SEQUENCE [LARGE SCALE GENOMIC DNA]</scope>
</reference>
<organism evidence="1 2">
    <name type="scientific">Brochothrix phage A9</name>
    <dbReference type="NCBI Taxonomy" id="857312"/>
    <lineage>
        <taxon>Viruses</taxon>
        <taxon>Duplodnaviria</taxon>
        <taxon>Heunggongvirae</taxon>
        <taxon>Uroviricota</taxon>
        <taxon>Caudoviricetes</taxon>
        <taxon>Herelleviridae</taxon>
        <taxon>Klumppvirus</taxon>
        <taxon>Klumppvirus A9</taxon>
    </lineage>
</organism>
<dbReference type="KEGG" id="vg:10359105"/>